<dbReference type="EMBL" id="WJHE01000318">
    <property type="protein sequence ID" value="MST32522.1"/>
    <property type="molecule type" value="Genomic_DNA"/>
</dbReference>
<keyword evidence="3" id="KW-1185">Reference proteome</keyword>
<evidence type="ECO:0000313" key="3">
    <source>
        <dbReference type="Proteomes" id="UP000437736"/>
    </source>
</evidence>
<proteinExistence type="predicted"/>
<feature type="region of interest" description="Disordered" evidence="1">
    <location>
        <begin position="172"/>
        <end position="196"/>
    </location>
</feature>
<protein>
    <recommendedName>
        <fullName evidence="4">HNH endonuclease</fullName>
    </recommendedName>
</protein>
<sequence>MSCPLEDGQWADAYEGRLDGLGADASARGALPIPSRTPGALDATVTPADIRSTICVVGWTATVRPPESYTEPLKIRQLDTGYAFRGDHRLGDYEEDHLVPLELGGSPRSVRNLWPEPYHLAAGARVKDRVEDRLHALVCDGRVPLRTAQHAMATDWETAYRRWVGPLPVTPPTTFPPTTAPPGSGAGPTCRASVSDARPSDYSTVEVTVDTGVAGASVIATAHYRTTDTSHSVAAGSSGVARVAFDISGATRGYQVNVGVEVRAGGASASCRTSFIPQ</sequence>
<evidence type="ECO:0000256" key="1">
    <source>
        <dbReference type="SAM" id="MobiDB-lite"/>
    </source>
</evidence>
<dbReference type="Proteomes" id="UP000437736">
    <property type="component" value="Unassembled WGS sequence"/>
</dbReference>
<evidence type="ECO:0008006" key="4">
    <source>
        <dbReference type="Google" id="ProtNLM"/>
    </source>
</evidence>
<accession>A0ABW9QRQ9</accession>
<evidence type="ECO:0000313" key="2">
    <source>
        <dbReference type="EMBL" id="MST32522.1"/>
    </source>
</evidence>
<reference evidence="2 3" key="1">
    <citation type="submission" date="2019-11" db="EMBL/GenBank/DDBJ databases">
        <title>Acidiferrimicrobium australis gen. nov., sp. nov., an acidophilic and obligately heterotrophic, member of the Actinobacteria that catalyses dissimilatory oxido- reduction of iron isolated from metal-rich acidic water in Chile.</title>
        <authorList>
            <person name="Gonzalez D."/>
            <person name="Huber K."/>
            <person name="Hedrich S."/>
            <person name="Rojas-Villalobos C."/>
            <person name="Quatrini R."/>
            <person name="Dinamarca M.A."/>
            <person name="Schwarz A."/>
            <person name="Canales C."/>
            <person name="Nancucheo I."/>
        </authorList>
    </citation>
    <scope>NUCLEOTIDE SEQUENCE [LARGE SCALE GENOMIC DNA]</scope>
    <source>
        <strain evidence="2 3">USS-CCA1</strain>
    </source>
</reference>
<comment type="caution">
    <text evidence="2">The sequence shown here is derived from an EMBL/GenBank/DDBJ whole genome shotgun (WGS) entry which is preliminary data.</text>
</comment>
<name>A0ABW9QRQ9_9ACTN</name>
<organism evidence="2 3">
    <name type="scientific">Acidiferrimicrobium australe</name>
    <dbReference type="NCBI Taxonomy" id="2664430"/>
    <lineage>
        <taxon>Bacteria</taxon>
        <taxon>Bacillati</taxon>
        <taxon>Actinomycetota</taxon>
        <taxon>Acidimicrobiia</taxon>
        <taxon>Acidimicrobiales</taxon>
        <taxon>Acidimicrobiaceae</taxon>
        <taxon>Acidiferrimicrobium</taxon>
    </lineage>
</organism>
<gene>
    <name evidence="2" type="ORF">GHK86_07275</name>
</gene>